<comment type="caution">
    <text evidence="2">The sequence shown here is derived from an EMBL/GenBank/DDBJ whole genome shotgun (WGS) entry which is preliminary data.</text>
</comment>
<keyword evidence="1" id="KW-0472">Membrane</keyword>
<gene>
    <name evidence="2" type="ORF">ANCCAN_01983</name>
</gene>
<sequence>MEQYCTGTNKSNKIKPFPSILQALVTAAVHTCCGENRRQVNSNDPVVFNALSRMCWAIPLMLIAGFAALIDYMGHLSYDPYLSTLSISLLPSCILLTLLLFNPAYRTALFCCCANNRLRNKVVPITSTLRPSSSGSAIGTPAISKEGLVPVVC</sequence>
<protein>
    <submittedName>
        <fullName evidence="2">Uncharacterized protein</fullName>
    </submittedName>
</protein>
<evidence type="ECO:0000256" key="1">
    <source>
        <dbReference type="SAM" id="Phobius"/>
    </source>
</evidence>
<feature type="transmembrane region" description="Helical" evidence="1">
    <location>
        <begin position="81"/>
        <end position="101"/>
    </location>
</feature>
<dbReference type="Proteomes" id="UP000252519">
    <property type="component" value="Unassembled WGS sequence"/>
</dbReference>
<dbReference type="OrthoDB" id="5866390at2759"/>
<feature type="transmembrane region" description="Helical" evidence="1">
    <location>
        <begin position="46"/>
        <end position="69"/>
    </location>
</feature>
<organism evidence="2 3">
    <name type="scientific">Ancylostoma caninum</name>
    <name type="common">Dog hookworm</name>
    <dbReference type="NCBI Taxonomy" id="29170"/>
    <lineage>
        <taxon>Eukaryota</taxon>
        <taxon>Metazoa</taxon>
        <taxon>Ecdysozoa</taxon>
        <taxon>Nematoda</taxon>
        <taxon>Chromadorea</taxon>
        <taxon>Rhabditida</taxon>
        <taxon>Rhabditina</taxon>
        <taxon>Rhabditomorpha</taxon>
        <taxon>Strongyloidea</taxon>
        <taxon>Ancylostomatidae</taxon>
        <taxon>Ancylostomatinae</taxon>
        <taxon>Ancylostoma</taxon>
    </lineage>
</organism>
<dbReference type="AlphaFoldDB" id="A0A368H9H0"/>
<name>A0A368H9H0_ANCCA</name>
<dbReference type="EMBL" id="JOJR01000010">
    <property type="protein sequence ID" value="RCN51895.1"/>
    <property type="molecule type" value="Genomic_DNA"/>
</dbReference>
<reference evidence="2 3" key="1">
    <citation type="submission" date="2014-10" db="EMBL/GenBank/DDBJ databases">
        <title>Draft genome of the hookworm Ancylostoma caninum.</title>
        <authorList>
            <person name="Mitreva M."/>
        </authorList>
    </citation>
    <scope>NUCLEOTIDE SEQUENCE [LARGE SCALE GENOMIC DNA]</scope>
    <source>
        <strain evidence="2 3">Baltimore</strain>
    </source>
</reference>
<evidence type="ECO:0000313" key="2">
    <source>
        <dbReference type="EMBL" id="RCN51895.1"/>
    </source>
</evidence>
<evidence type="ECO:0000313" key="3">
    <source>
        <dbReference type="Proteomes" id="UP000252519"/>
    </source>
</evidence>
<proteinExistence type="predicted"/>
<keyword evidence="1" id="KW-0812">Transmembrane</keyword>
<dbReference type="STRING" id="29170.A0A368H9H0"/>
<keyword evidence="1" id="KW-1133">Transmembrane helix</keyword>
<keyword evidence="3" id="KW-1185">Reference proteome</keyword>
<accession>A0A368H9H0</accession>